<sequence length="125" mass="13855">MALKQSKTYNQGRFRRVLQSKLVATDDGVLKPKHKATIANDNSDLLIYLIYVNYMSELLKEGASSRNGDSGSEGEVTTERLDHAHAKLMKRYRGQTKGISRNTGEEIVFGAYDNAGDEVDDDISG</sequence>
<name>A0A1E4SRA2_9ASCO</name>
<evidence type="ECO:0000313" key="2">
    <source>
        <dbReference type="Proteomes" id="UP000094285"/>
    </source>
</evidence>
<dbReference type="GeneID" id="30982976"/>
<dbReference type="RefSeq" id="XP_020067150.1">
    <property type="nucleotide sequence ID" value="XM_020208840.1"/>
</dbReference>
<organism evidence="1 2">
    <name type="scientific">Suhomyces tanzawaensis NRRL Y-17324</name>
    <dbReference type="NCBI Taxonomy" id="984487"/>
    <lineage>
        <taxon>Eukaryota</taxon>
        <taxon>Fungi</taxon>
        <taxon>Dikarya</taxon>
        <taxon>Ascomycota</taxon>
        <taxon>Saccharomycotina</taxon>
        <taxon>Pichiomycetes</taxon>
        <taxon>Debaryomycetaceae</taxon>
        <taxon>Suhomyces</taxon>
    </lineage>
</organism>
<accession>A0A1E4SRA2</accession>
<reference evidence="2" key="1">
    <citation type="submission" date="2016-05" db="EMBL/GenBank/DDBJ databases">
        <title>Comparative genomics of biotechnologically important yeasts.</title>
        <authorList>
            <consortium name="DOE Joint Genome Institute"/>
            <person name="Riley R."/>
            <person name="Haridas S."/>
            <person name="Wolfe K.H."/>
            <person name="Lopes M.R."/>
            <person name="Hittinger C.T."/>
            <person name="Goker M."/>
            <person name="Salamov A."/>
            <person name="Wisecaver J."/>
            <person name="Long T.M."/>
            <person name="Aerts A.L."/>
            <person name="Barry K."/>
            <person name="Choi C."/>
            <person name="Clum A."/>
            <person name="Coughlan A.Y."/>
            <person name="Deshpande S."/>
            <person name="Douglass A.P."/>
            <person name="Hanson S.J."/>
            <person name="Klenk H.-P."/>
            <person name="Labutti K."/>
            <person name="Lapidus A."/>
            <person name="Lindquist E."/>
            <person name="Lipzen A."/>
            <person name="Meier-Kolthoff J.P."/>
            <person name="Ohm R.A."/>
            <person name="Otillar R.P."/>
            <person name="Pangilinan J."/>
            <person name="Peng Y."/>
            <person name="Rokas A."/>
            <person name="Rosa C.A."/>
            <person name="Scheuner C."/>
            <person name="Sibirny A.A."/>
            <person name="Slot J.C."/>
            <person name="Stielow J.B."/>
            <person name="Sun H."/>
            <person name="Kurtzman C.P."/>
            <person name="Blackwell M."/>
            <person name="Grigoriev I.V."/>
            <person name="Jeffries T.W."/>
        </authorList>
    </citation>
    <scope>NUCLEOTIDE SEQUENCE [LARGE SCALE GENOMIC DNA]</scope>
    <source>
        <strain evidence="2">NRRL Y-17324</strain>
    </source>
</reference>
<dbReference type="GO" id="GO:0046982">
    <property type="term" value="F:protein heterodimerization activity"/>
    <property type="evidence" value="ECO:0007669"/>
    <property type="project" value="InterPro"/>
</dbReference>
<protein>
    <submittedName>
        <fullName evidence="1">Uncharacterized protein</fullName>
    </submittedName>
</protein>
<dbReference type="Gene3D" id="1.10.20.10">
    <property type="entry name" value="Histone, subunit A"/>
    <property type="match status" value="1"/>
</dbReference>
<dbReference type="InterPro" id="IPR009072">
    <property type="entry name" value="Histone-fold"/>
</dbReference>
<evidence type="ECO:0000313" key="1">
    <source>
        <dbReference type="EMBL" id="ODV82028.1"/>
    </source>
</evidence>
<dbReference type="EMBL" id="KV453909">
    <property type="protein sequence ID" value="ODV82028.1"/>
    <property type="molecule type" value="Genomic_DNA"/>
</dbReference>
<dbReference type="AlphaFoldDB" id="A0A1E4SRA2"/>
<dbReference type="OrthoDB" id="4023651at2759"/>
<dbReference type="Proteomes" id="UP000094285">
    <property type="component" value="Unassembled WGS sequence"/>
</dbReference>
<gene>
    <name evidence="1" type="ORF">CANTADRAFT_4074</name>
</gene>
<keyword evidence="2" id="KW-1185">Reference proteome</keyword>
<proteinExistence type="predicted"/>